<feature type="domain" description="Rhodanese" evidence="2">
    <location>
        <begin position="358"/>
        <end position="476"/>
    </location>
</feature>
<name>A0A1S3BB37_CUCME</name>
<dbReference type="Pfam" id="PF00581">
    <property type="entry name" value="Rhodanese"/>
    <property type="match status" value="1"/>
</dbReference>
<dbReference type="InterPro" id="IPR001763">
    <property type="entry name" value="Rhodanese-like_dom"/>
</dbReference>
<evidence type="ECO:0000313" key="5">
    <source>
        <dbReference type="RefSeq" id="XP_008444442.1"/>
    </source>
</evidence>
<dbReference type="KEGG" id="cmo:103487767"/>
<dbReference type="PANTHER" id="PTHR34209:SF3">
    <property type="entry name" value="RHODANESE_CELL CYCLE CONTROL PHOSPHATASE SUPERFAMILY PROTEIN"/>
    <property type="match status" value="1"/>
</dbReference>
<dbReference type="GO" id="GO:0090333">
    <property type="term" value="P:regulation of stomatal closure"/>
    <property type="evidence" value="ECO:0007669"/>
    <property type="project" value="InterPro"/>
</dbReference>
<dbReference type="OrthoDB" id="551300at2759"/>
<dbReference type="SUPFAM" id="SSF52821">
    <property type="entry name" value="Rhodanese/Cell cycle control phosphatase"/>
    <property type="match status" value="1"/>
</dbReference>
<dbReference type="eggNOG" id="ENOG502QS91">
    <property type="taxonomic scope" value="Eukaryota"/>
</dbReference>
<dbReference type="Gramene" id="MELO3C010738.2.1">
    <property type="protein sequence ID" value="MELO3C010738.2.1"/>
    <property type="gene ID" value="MELO3C010738.2"/>
</dbReference>
<dbReference type="RefSeq" id="XP_008444443.1">
    <property type="nucleotide sequence ID" value="XM_008446221.2"/>
</dbReference>
<evidence type="ECO:0000259" key="2">
    <source>
        <dbReference type="PROSITE" id="PS50206"/>
    </source>
</evidence>
<evidence type="ECO:0000313" key="6">
    <source>
        <dbReference type="RefSeq" id="XP_008444443.1"/>
    </source>
</evidence>
<dbReference type="PANTHER" id="PTHR34209">
    <property type="entry name" value="RHODANESE/CELL CYCLE CONTROL PHOSPHATASE SUPERFAMILY PROTEIN"/>
    <property type="match status" value="1"/>
</dbReference>
<dbReference type="SMR" id="A0A1S3BB37"/>
<proteinExistence type="predicted"/>
<organism evidence="4 5">
    <name type="scientific">Cucumis melo</name>
    <name type="common">Muskmelon</name>
    <dbReference type="NCBI Taxonomy" id="3656"/>
    <lineage>
        <taxon>Eukaryota</taxon>
        <taxon>Viridiplantae</taxon>
        <taxon>Streptophyta</taxon>
        <taxon>Embryophyta</taxon>
        <taxon>Tracheophyta</taxon>
        <taxon>Spermatophyta</taxon>
        <taxon>Magnoliopsida</taxon>
        <taxon>eudicotyledons</taxon>
        <taxon>Gunneridae</taxon>
        <taxon>Pentapetalae</taxon>
        <taxon>rosids</taxon>
        <taxon>fabids</taxon>
        <taxon>Cucurbitales</taxon>
        <taxon>Cucurbitaceae</taxon>
        <taxon>Benincaseae</taxon>
        <taxon>Cucumis</taxon>
    </lineage>
</organism>
<dbReference type="CDD" id="cd00158">
    <property type="entry name" value="RHOD"/>
    <property type="match status" value="1"/>
</dbReference>
<dbReference type="InterPro" id="IPR044690">
    <property type="entry name" value="CAS_plant"/>
</dbReference>
<dbReference type="AlphaFoldDB" id="A0A1S3BB37"/>
<protein>
    <submittedName>
        <fullName evidence="5 6">Uncharacterized protein LOC103487767</fullName>
    </submittedName>
</protein>
<dbReference type="InterPro" id="IPR036873">
    <property type="entry name" value="Rhodanese-like_dom_sf"/>
</dbReference>
<dbReference type="RefSeq" id="XP_008444442.1">
    <property type="nucleotide sequence ID" value="XM_008446220.1"/>
</dbReference>
<sequence>MLSVCSVTPSCSSQSKITFHGGLRPFLPFQKDFQFGSLVTADGSFTGLLRGTQFHGGFPKAFTTRSSLSNLTMNAQHPLSTGGVNYVENSSLSAGEETLLDVSGLRSEITSAQVLPIEHETGLAEKTASEKMLFLSDSLNVDNSSVSNLKASTEDFLDRVSESFNASIQQGENTIEKSLDTINSFVSSLIKRGNQSVDDAVSSIFSSVDQIGEQGSNKVTNFSSGLKEGSIKASIAAIDLLRHAVVAIEDSLINATSFVVYSYGSAKELFPPEIRTALSSSEQKVAEILSPVKTGFQQIYPTVESLEKTVGLDPSDPLVPFLLLVGSSVTLWIFYWTKTYGGYSGDLSPEATLELLKGSDNAVLIDVRPEDLREKDGIPDLRRGARARYTSVTLPEVDGSIRQLVTSGRDLDDTLLASVIRNLKIVQDRSKVIVMDANGTGSKNIARSLRKLGVKKPYLIQGGFQSWVKQGLRIKELKPETPFSILNEEAEAILEEINPSPVQVLSYGLGLAATLYALLEWETSLQIIAIIGIGQTIYRRLASYEDAEDLNKDVRLLLTPVSLGAQALSWAAGKLETNGVGLPTSPSSLDVQNRVLQAAAKHESQPSVDEGIQNRPPEATIPVSEGIDLSEA</sequence>
<evidence type="ECO:0000256" key="1">
    <source>
        <dbReference type="SAM" id="MobiDB-lite"/>
    </source>
</evidence>
<dbReference type="GO" id="GO:0009704">
    <property type="term" value="P:de-etiolation"/>
    <property type="evidence" value="ECO:0007669"/>
    <property type="project" value="InterPro"/>
</dbReference>
<reference evidence="5 6" key="2">
    <citation type="submission" date="2025-04" db="UniProtKB">
        <authorList>
            <consortium name="RefSeq"/>
        </authorList>
    </citation>
    <scope>IDENTIFICATION</scope>
</reference>
<dbReference type="PROSITE" id="PS50206">
    <property type="entry name" value="RHODANESE_3"/>
    <property type="match status" value="1"/>
</dbReference>
<dbReference type="GO" id="GO:0071277">
    <property type="term" value="P:cellular response to calcium ion"/>
    <property type="evidence" value="ECO:0007669"/>
    <property type="project" value="InterPro"/>
</dbReference>
<dbReference type="Proteomes" id="UP001652600">
    <property type="component" value="Chromosome 3"/>
</dbReference>
<dbReference type="EnsemblPlants" id="MELO3C010738.2.1">
    <property type="protein sequence ID" value="MELO3C010738.2.1"/>
    <property type="gene ID" value="MELO3C010738.2"/>
</dbReference>
<dbReference type="SMART" id="SM00450">
    <property type="entry name" value="RHOD"/>
    <property type="match status" value="1"/>
</dbReference>
<accession>A0A1S3BB37</accession>
<gene>
    <name evidence="5 6" type="primary">LOC103487767</name>
    <name evidence="3" type="synonym">103487767</name>
</gene>
<feature type="region of interest" description="Disordered" evidence="1">
    <location>
        <begin position="601"/>
        <end position="632"/>
    </location>
</feature>
<evidence type="ECO:0000313" key="4">
    <source>
        <dbReference type="Proteomes" id="UP001652600"/>
    </source>
</evidence>
<evidence type="ECO:0000313" key="3">
    <source>
        <dbReference type="EnsemblPlants" id="MELO3C010738.2.1"/>
    </source>
</evidence>
<keyword evidence="4" id="KW-1185">Reference proteome</keyword>
<reference evidence="3" key="1">
    <citation type="submission" date="2023-03" db="UniProtKB">
        <authorList>
            <consortium name="EnsemblPlants"/>
        </authorList>
    </citation>
    <scope>IDENTIFICATION</scope>
</reference>
<dbReference type="Gene3D" id="3.40.250.10">
    <property type="entry name" value="Rhodanese-like domain"/>
    <property type="match status" value="1"/>
</dbReference>
<dbReference type="GeneID" id="103487767"/>